<evidence type="ECO:0000313" key="13">
    <source>
        <dbReference type="Proteomes" id="UP001189122"/>
    </source>
</evidence>
<proteinExistence type="inferred from homology"/>
<evidence type="ECO:0000313" key="12">
    <source>
        <dbReference type="EMBL" id="CAA2620175.1"/>
    </source>
</evidence>
<feature type="domain" description="Snurportin-1 m3G cap-binding" evidence="11">
    <location>
        <begin position="47"/>
        <end position="98"/>
    </location>
</feature>
<dbReference type="PANTHER" id="PTHR13403:SF6">
    <property type="entry name" value="SNURPORTIN-1"/>
    <property type="match status" value="1"/>
</dbReference>
<dbReference type="Gene3D" id="3.30.470.30">
    <property type="entry name" value="DNA ligase/mRNA capping enzyme"/>
    <property type="match status" value="1"/>
</dbReference>
<evidence type="ECO:0000256" key="6">
    <source>
        <dbReference type="ARBA" id="ARBA00022448"/>
    </source>
</evidence>
<dbReference type="EMBL" id="CACRZD030000005">
    <property type="protein sequence ID" value="CAA6659924.1"/>
    <property type="molecule type" value="Genomic_DNA"/>
</dbReference>
<dbReference type="Proteomes" id="UP001189122">
    <property type="component" value="Unassembled WGS sequence"/>
</dbReference>
<evidence type="ECO:0000256" key="8">
    <source>
        <dbReference type="ARBA" id="ARBA00022884"/>
    </source>
</evidence>
<keyword evidence="10" id="KW-0812">Transmembrane</keyword>
<keyword evidence="13" id="KW-1185">Reference proteome</keyword>
<accession>A0A7I8IRZ3</accession>
<keyword evidence="10" id="KW-0472">Membrane</keyword>
<dbReference type="GO" id="GO:0005737">
    <property type="term" value="C:cytoplasm"/>
    <property type="evidence" value="ECO:0007669"/>
    <property type="project" value="UniProtKB-SubCell"/>
</dbReference>
<evidence type="ECO:0000256" key="1">
    <source>
        <dbReference type="ARBA" id="ARBA00003975"/>
    </source>
</evidence>
<comment type="function">
    <text evidence="1">Functions as an U snRNP-specific nuclear import adapter. Involved in the trimethylguanosine (m3G)-cap-dependent nuclear import of U snRNPs. Binds specifically to the terminal m3G-cap U snRNAs.</text>
</comment>
<keyword evidence="9" id="KW-0539">Nucleus</keyword>
<evidence type="ECO:0000256" key="9">
    <source>
        <dbReference type="ARBA" id="ARBA00023242"/>
    </source>
</evidence>
<evidence type="ECO:0000259" key="11">
    <source>
        <dbReference type="Pfam" id="PF21974"/>
    </source>
</evidence>
<comment type="similarity">
    <text evidence="4">Belongs to the snurportin family.</text>
</comment>
<dbReference type="AlphaFoldDB" id="A0A7I8IRZ3"/>
<evidence type="ECO:0000256" key="7">
    <source>
        <dbReference type="ARBA" id="ARBA00022490"/>
    </source>
</evidence>
<dbReference type="GO" id="GO:0003723">
    <property type="term" value="F:RNA binding"/>
    <property type="evidence" value="ECO:0007669"/>
    <property type="project" value="UniProtKB-KW"/>
</dbReference>
<evidence type="ECO:0000256" key="10">
    <source>
        <dbReference type="SAM" id="Phobius"/>
    </source>
</evidence>
<protein>
    <recommendedName>
        <fullName evidence="5">Snurportin-1</fullName>
    </recommendedName>
</protein>
<dbReference type="InterPro" id="IPR047857">
    <property type="entry name" value="Snurportin1_C"/>
</dbReference>
<dbReference type="EMBL" id="LR743592">
    <property type="protein sequence ID" value="CAA2620175.1"/>
    <property type="molecule type" value="Genomic_DNA"/>
</dbReference>
<keyword evidence="6" id="KW-0813">Transport</keyword>
<dbReference type="InterPro" id="IPR017336">
    <property type="entry name" value="Snurportin-1"/>
</dbReference>
<sequence>MFPEWDDRRPAASGGRLVHAVMLYVASVSILIFPVVRGQEMVRGPVSRISILDCIFHEPDQTYYVIDMVCWRGYSLYDCSAEFRFFWLNSKLIETGHLPYLFCSLIGLQTAYSGDVPYVKDVNIFLDTDSKGQVPDRQLVVLELQEDGKVTSSDEPPVMFTCLGEEFIEKFTATVSSTLCYCDGGLKLAEGRLEMVDLIYIGKSNSRRGFADSYSKVLFQFTARHNPLRFEDLVASLQSSVGQCTESEDIVMTE</sequence>
<keyword evidence="7" id="KW-0963">Cytoplasm</keyword>
<dbReference type="GO" id="GO:0061015">
    <property type="term" value="P:snRNA import into nucleus"/>
    <property type="evidence" value="ECO:0007669"/>
    <property type="project" value="InterPro"/>
</dbReference>
<organism evidence="12">
    <name type="scientific">Spirodela intermedia</name>
    <name type="common">Intermediate duckweed</name>
    <dbReference type="NCBI Taxonomy" id="51605"/>
    <lineage>
        <taxon>Eukaryota</taxon>
        <taxon>Viridiplantae</taxon>
        <taxon>Streptophyta</taxon>
        <taxon>Embryophyta</taxon>
        <taxon>Tracheophyta</taxon>
        <taxon>Spermatophyta</taxon>
        <taxon>Magnoliopsida</taxon>
        <taxon>Liliopsida</taxon>
        <taxon>Araceae</taxon>
        <taxon>Lemnoideae</taxon>
        <taxon>Spirodela</taxon>
    </lineage>
</organism>
<keyword evidence="8" id="KW-0694">RNA-binding</keyword>
<reference evidence="12 13" key="1">
    <citation type="submission" date="2019-12" db="EMBL/GenBank/DDBJ databases">
        <authorList>
            <person name="Scholz U."/>
            <person name="Mascher M."/>
            <person name="Fiebig A."/>
        </authorList>
    </citation>
    <scope>NUCLEOTIDE SEQUENCE</scope>
</reference>
<evidence type="ECO:0000256" key="5">
    <source>
        <dbReference type="ARBA" id="ARBA00016034"/>
    </source>
</evidence>
<evidence type="ECO:0000256" key="2">
    <source>
        <dbReference type="ARBA" id="ARBA00004123"/>
    </source>
</evidence>
<evidence type="ECO:0000256" key="4">
    <source>
        <dbReference type="ARBA" id="ARBA00007540"/>
    </source>
</evidence>
<evidence type="ECO:0000256" key="3">
    <source>
        <dbReference type="ARBA" id="ARBA00004496"/>
    </source>
</evidence>
<dbReference type="PANTHER" id="PTHR13403">
    <property type="entry name" value="SNURPORTIN1 RNUT1 PROTEIN RNA, U TRANSPORTER 1"/>
    <property type="match status" value="1"/>
</dbReference>
<keyword evidence="10" id="KW-1133">Transmembrane helix</keyword>
<comment type="subcellular location">
    <subcellularLocation>
        <location evidence="3">Cytoplasm</location>
    </subcellularLocation>
    <subcellularLocation>
        <location evidence="2">Nucleus</location>
    </subcellularLocation>
</comment>
<gene>
    <name evidence="12" type="ORF">SI7747_05006344</name>
</gene>
<name>A0A7I8IRZ3_SPIIN</name>
<feature type="transmembrane region" description="Helical" evidence="10">
    <location>
        <begin position="17"/>
        <end position="36"/>
    </location>
</feature>
<dbReference type="Pfam" id="PF21974">
    <property type="entry name" value="SPN1_m3Gcap_bd"/>
    <property type="match status" value="1"/>
</dbReference>
<dbReference type="GO" id="GO:0005634">
    <property type="term" value="C:nucleus"/>
    <property type="evidence" value="ECO:0007669"/>
    <property type="project" value="UniProtKB-SubCell"/>
</dbReference>
<dbReference type="SUPFAM" id="SSF56091">
    <property type="entry name" value="DNA ligase/mRNA capping enzyme, catalytic domain"/>
    <property type="match status" value="1"/>
</dbReference>